<dbReference type="Proteomes" id="UP000283458">
    <property type="component" value="Unassembled WGS sequence"/>
</dbReference>
<organism evidence="1 2">
    <name type="scientific">Azospirillum cavernae</name>
    <dbReference type="NCBI Taxonomy" id="2320860"/>
    <lineage>
        <taxon>Bacteria</taxon>
        <taxon>Pseudomonadati</taxon>
        <taxon>Pseudomonadota</taxon>
        <taxon>Alphaproteobacteria</taxon>
        <taxon>Rhodospirillales</taxon>
        <taxon>Azospirillaceae</taxon>
        <taxon>Azospirillum</taxon>
    </lineage>
</organism>
<comment type="caution">
    <text evidence="1">The sequence shown here is derived from an EMBL/GenBank/DDBJ whole genome shotgun (WGS) entry which is preliminary data.</text>
</comment>
<reference evidence="1 2" key="1">
    <citation type="submission" date="2018-09" db="EMBL/GenBank/DDBJ databases">
        <authorList>
            <person name="Zhu H."/>
        </authorList>
    </citation>
    <scope>NUCLEOTIDE SEQUENCE [LARGE SCALE GENOMIC DNA]</scope>
    <source>
        <strain evidence="1 2">K2W22B-5</strain>
    </source>
</reference>
<accession>A0A418W5E0</accession>
<dbReference type="AlphaFoldDB" id="A0A418W5E0"/>
<gene>
    <name evidence="1" type="ORF">D3877_07920</name>
</gene>
<dbReference type="EMBL" id="QYUL01000001">
    <property type="protein sequence ID" value="RJF85241.1"/>
    <property type="molecule type" value="Genomic_DNA"/>
</dbReference>
<protein>
    <submittedName>
        <fullName evidence="1">Uncharacterized protein</fullName>
    </submittedName>
</protein>
<evidence type="ECO:0000313" key="2">
    <source>
        <dbReference type="Proteomes" id="UP000283458"/>
    </source>
</evidence>
<name>A0A418W5E0_9PROT</name>
<evidence type="ECO:0000313" key="1">
    <source>
        <dbReference type="EMBL" id="RJF85241.1"/>
    </source>
</evidence>
<keyword evidence="2" id="KW-1185">Reference proteome</keyword>
<dbReference type="OrthoDB" id="7341703at2"/>
<proteinExistence type="predicted"/>
<sequence>MAVALATLTGCAAFGPTDNPVARKLTWFSYLSGDDLRDRCGADGGDRYRVVFNADYNRHVRTYDISLDPADGGGALVEARVIEATDLARLTPMDPLSAARGRTATLRLTAPQFASVIGSLSANGAFEPPATTTRLPSNGVYWLINGCRNGRWFFAVHPYPASPFTDATFLEPTRALDPNPVAFPALPPPESAPRAGMLTGNQRADAGVYFEIEANRDGVVGPTAPFGRWLPEGALAALLNR</sequence>